<proteinExistence type="predicted"/>
<gene>
    <name evidence="2" type="ORF">EVAR_25278_1</name>
</gene>
<dbReference type="OrthoDB" id="8240057at2759"/>
<keyword evidence="1" id="KW-1133">Transmembrane helix</keyword>
<comment type="caution">
    <text evidence="2">The sequence shown here is derived from an EMBL/GenBank/DDBJ whole genome shotgun (WGS) entry which is preliminary data.</text>
</comment>
<reference evidence="2 3" key="1">
    <citation type="journal article" date="2019" name="Commun. Biol.">
        <title>The bagworm genome reveals a unique fibroin gene that provides high tensile strength.</title>
        <authorList>
            <person name="Kono N."/>
            <person name="Nakamura H."/>
            <person name="Ohtoshi R."/>
            <person name="Tomita M."/>
            <person name="Numata K."/>
            <person name="Arakawa K."/>
        </authorList>
    </citation>
    <scope>NUCLEOTIDE SEQUENCE [LARGE SCALE GENOMIC DNA]</scope>
</reference>
<feature type="transmembrane region" description="Helical" evidence="1">
    <location>
        <begin position="112"/>
        <end position="136"/>
    </location>
</feature>
<keyword evidence="1" id="KW-0472">Membrane</keyword>
<sequence>MNDSASIPAAEVIEAMQVDDVIASISTPECVDIGSSDLKRSSLARAVRRGLLPAAVTDAITTFGVAGCIKWVTDQLTNSPVQRNRVLYPGEEHKQFHGNFVQQLDFENAIRAGAALALALTPLYLLMTGLNCHYIFFYN</sequence>
<keyword evidence="3" id="KW-1185">Reference proteome</keyword>
<dbReference type="AlphaFoldDB" id="A0A4C1VMT6"/>
<dbReference type="EMBL" id="BGZK01000381">
    <property type="protein sequence ID" value="GBP40426.1"/>
    <property type="molecule type" value="Genomic_DNA"/>
</dbReference>
<protein>
    <submittedName>
        <fullName evidence="2">Uncharacterized protein</fullName>
    </submittedName>
</protein>
<dbReference type="Proteomes" id="UP000299102">
    <property type="component" value="Unassembled WGS sequence"/>
</dbReference>
<evidence type="ECO:0000313" key="2">
    <source>
        <dbReference type="EMBL" id="GBP40426.1"/>
    </source>
</evidence>
<organism evidence="2 3">
    <name type="scientific">Eumeta variegata</name>
    <name type="common">Bagworm moth</name>
    <name type="synonym">Eumeta japonica</name>
    <dbReference type="NCBI Taxonomy" id="151549"/>
    <lineage>
        <taxon>Eukaryota</taxon>
        <taxon>Metazoa</taxon>
        <taxon>Ecdysozoa</taxon>
        <taxon>Arthropoda</taxon>
        <taxon>Hexapoda</taxon>
        <taxon>Insecta</taxon>
        <taxon>Pterygota</taxon>
        <taxon>Neoptera</taxon>
        <taxon>Endopterygota</taxon>
        <taxon>Lepidoptera</taxon>
        <taxon>Glossata</taxon>
        <taxon>Ditrysia</taxon>
        <taxon>Tineoidea</taxon>
        <taxon>Psychidae</taxon>
        <taxon>Oiketicinae</taxon>
        <taxon>Eumeta</taxon>
    </lineage>
</organism>
<evidence type="ECO:0000256" key="1">
    <source>
        <dbReference type="SAM" id="Phobius"/>
    </source>
</evidence>
<keyword evidence="1" id="KW-0812">Transmembrane</keyword>
<name>A0A4C1VMT6_EUMVA</name>
<accession>A0A4C1VMT6</accession>
<evidence type="ECO:0000313" key="3">
    <source>
        <dbReference type="Proteomes" id="UP000299102"/>
    </source>
</evidence>